<name>A0A3B0CBP6_9FLAO</name>
<protein>
    <submittedName>
        <fullName evidence="1">Uncharacterized protein</fullName>
    </submittedName>
</protein>
<proteinExistence type="predicted"/>
<accession>A0A3B0CBP6</accession>
<keyword evidence="2" id="KW-1185">Reference proteome</keyword>
<organism evidence="1 2">
    <name type="scientific">Ulvibacterium marinum</name>
    <dbReference type="NCBI Taxonomy" id="2419782"/>
    <lineage>
        <taxon>Bacteria</taxon>
        <taxon>Pseudomonadati</taxon>
        <taxon>Bacteroidota</taxon>
        <taxon>Flavobacteriia</taxon>
        <taxon>Flavobacteriales</taxon>
        <taxon>Flavobacteriaceae</taxon>
        <taxon>Ulvibacterium</taxon>
    </lineage>
</organism>
<evidence type="ECO:0000313" key="1">
    <source>
        <dbReference type="EMBL" id="RKN83512.1"/>
    </source>
</evidence>
<dbReference type="EMBL" id="RBCJ01000001">
    <property type="protein sequence ID" value="RKN83512.1"/>
    <property type="molecule type" value="Genomic_DNA"/>
</dbReference>
<reference evidence="1 2" key="1">
    <citation type="submission" date="2018-10" db="EMBL/GenBank/DDBJ databases">
        <title>Ulvibacterium marinum gen. nov., sp. nov., a novel marine bacterium of the family Flavobacteriaceae, isolated from a culture of the green alga Ulva prolifera.</title>
        <authorList>
            <person name="Zhang Z."/>
        </authorList>
    </citation>
    <scope>NUCLEOTIDE SEQUENCE [LARGE SCALE GENOMIC DNA]</scope>
    <source>
        <strain evidence="1 2">CCMM003</strain>
    </source>
</reference>
<dbReference type="Proteomes" id="UP000276603">
    <property type="component" value="Unassembled WGS sequence"/>
</dbReference>
<comment type="caution">
    <text evidence="1">The sequence shown here is derived from an EMBL/GenBank/DDBJ whole genome shotgun (WGS) entry which is preliminary data.</text>
</comment>
<gene>
    <name evidence="1" type="ORF">D7Z94_06755</name>
</gene>
<dbReference type="AlphaFoldDB" id="A0A3B0CBP6"/>
<evidence type="ECO:0000313" key="2">
    <source>
        <dbReference type="Proteomes" id="UP000276603"/>
    </source>
</evidence>
<dbReference type="OrthoDB" id="1394667at2"/>
<dbReference type="RefSeq" id="WP_120710718.1">
    <property type="nucleotide sequence ID" value="NZ_RBCJ01000001.1"/>
</dbReference>
<sequence>MEQKKKNIRNSFRKANSIVHTLKNLYDKAADVDFREFEIMEYGDTERENLTDLKRLNYLKKLQLARNGYIGADLKKQLAQQKEKRRLLDRNARIMPIGSLKIMDGEVLRAQIQIGYERDQTTFSLAYTNHENIPKWRNLDLSELVQFTSRIQPEQTDNLRLEHSHCGNELTHLQKIADIKQVYETYNQCVTQVFHGNKYFTKSILDPNEALLENPELYIGKQFRLTFQEKPVLIATLSEANGHYLSFQSFLKTAPKSETHYFTMGEFKQLFLDSQIEIIAHLKHDLRLGVKDGILHIGRNLTDPPKTSIHWDRYDDIIKTSELPMKVKYYLCKQVIMNKNFVIEKGAVYLESHGKKAFLKKHYRTGKWHFAEIRKPSEELHFMPITPEVSKYIRQQYSQSKDFGTIESRVIDNTPRRTINQIRQ</sequence>